<evidence type="ECO:0000313" key="1">
    <source>
        <dbReference type="EMBL" id="GIE38181.1"/>
    </source>
</evidence>
<evidence type="ECO:0000313" key="2">
    <source>
        <dbReference type="EMBL" id="MBB4753643.1"/>
    </source>
</evidence>
<accession>A0A7W7HN75</accession>
<gene>
    <name evidence="1" type="ORF">Alo02nite_10790</name>
    <name evidence="2" type="ORF">BJ964_007804</name>
</gene>
<dbReference type="EMBL" id="BOMP01000016">
    <property type="protein sequence ID" value="GIE38181.1"/>
    <property type="molecule type" value="Genomic_DNA"/>
</dbReference>
<dbReference type="Proteomes" id="UP000590511">
    <property type="component" value="Unassembled WGS sequence"/>
</dbReference>
<dbReference type="Proteomes" id="UP000631312">
    <property type="component" value="Unassembled WGS sequence"/>
</dbReference>
<keyword evidence="4" id="KW-1185">Reference proteome</keyword>
<evidence type="ECO:0000313" key="4">
    <source>
        <dbReference type="Proteomes" id="UP000631312"/>
    </source>
</evidence>
<comment type="caution">
    <text evidence="2">The sequence shown here is derived from an EMBL/GenBank/DDBJ whole genome shotgun (WGS) entry which is preliminary data.</text>
</comment>
<organism evidence="2 3">
    <name type="scientific">Actinoplanes lobatus</name>
    <dbReference type="NCBI Taxonomy" id="113568"/>
    <lineage>
        <taxon>Bacteria</taxon>
        <taxon>Bacillati</taxon>
        <taxon>Actinomycetota</taxon>
        <taxon>Actinomycetes</taxon>
        <taxon>Micromonosporales</taxon>
        <taxon>Micromonosporaceae</taxon>
        <taxon>Actinoplanes</taxon>
    </lineage>
</organism>
<reference evidence="1 4" key="2">
    <citation type="submission" date="2021-01" db="EMBL/GenBank/DDBJ databases">
        <title>Whole genome shotgun sequence of Actinoplanes lobatus NBRC 12513.</title>
        <authorList>
            <person name="Komaki H."/>
            <person name="Tamura T."/>
        </authorList>
    </citation>
    <scope>NUCLEOTIDE SEQUENCE [LARGE SCALE GENOMIC DNA]</scope>
    <source>
        <strain evidence="1 4">NBRC 12513</strain>
    </source>
</reference>
<proteinExistence type="predicted"/>
<evidence type="ECO:0000313" key="3">
    <source>
        <dbReference type="Proteomes" id="UP000590511"/>
    </source>
</evidence>
<dbReference type="RefSeq" id="WP_188125313.1">
    <property type="nucleotide sequence ID" value="NZ_BOMP01000016.1"/>
</dbReference>
<protein>
    <submittedName>
        <fullName evidence="2">Uncharacterized protein</fullName>
    </submittedName>
</protein>
<sequence>MPSQTHEVLIEMFRNRPSLAAELLDGPLHDHLPHYDEAILTSAELNDVAPTEYRADAVVTLNRSGATVLAVVIEVQRRIDGRKQRSWPAYVATLYARLGCPVALLVVCPHQPVADWAAHPIIIGLPPATITPMAFGPQQVPVITTPDNARRLPELTVLSVLAHAPHTDPHPLFNALFSALDSIEPDTATLYHDFILTVLPAATRKLLEDYMPTTDYPYKSEWSQRQFAAGKAEGKAEGETRAILTFLEARGVDVPDKARATITACTDLDQLEQWVRRAATAERVEDLGGPLLD</sequence>
<dbReference type="PANTHER" id="PTHR34613">
    <property type="entry name" value="SLL0800 PROTEIN"/>
    <property type="match status" value="1"/>
</dbReference>
<dbReference type="AlphaFoldDB" id="A0A7W7HN75"/>
<reference evidence="2 3" key="1">
    <citation type="submission" date="2020-08" db="EMBL/GenBank/DDBJ databases">
        <title>Sequencing the genomes of 1000 actinobacteria strains.</title>
        <authorList>
            <person name="Klenk H.-P."/>
        </authorList>
    </citation>
    <scope>NUCLEOTIDE SEQUENCE [LARGE SCALE GENOMIC DNA]</scope>
    <source>
        <strain evidence="2 3">DSM 43150</strain>
    </source>
</reference>
<dbReference type="EMBL" id="JACHNC010000001">
    <property type="protein sequence ID" value="MBB4753643.1"/>
    <property type="molecule type" value="Genomic_DNA"/>
</dbReference>
<name>A0A7W7HN75_9ACTN</name>
<dbReference type="PANTHER" id="PTHR34613:SF1">
    <property type="entry name" value="SLL6017 PROTEIN"/>
    <property type="match status" value="1"/>
</dbReference>